<evidence type="ECO:0000313" key="3">
    <source>
        <dbReference type="Proteomes" id="UP001141434"/>
    </source>
</evidence>
<feature type="region of interest" description="Disordered" evidence="1">
    <location>
        <begin position="181"/>
        <end position="340"/>
    </location>
</feature>
<dbReference type="EMBL" id="JAPMSZ010000009">
    <property type="protein sequence ID" value="KAJ5092167.1"/>
    <property type="molecule type" value="Genomic_DNA"/>
</dbReference>
<evidence type="ECO:0000313" key="2">
    <source>
        <dbReference type="EMBL" id="KAJ5092167.1"/>
    </source>
</evidence>
<evidence type="ECO:0000256" key="1">
    <source>
        <dbReference type="SAM" id="MobiDB-lite"/>
    </source>
</evidence>
<name>A0A9W9F290_9EURO</name>
<sequence>MVELINPPDPRSLLPPLLACLPTAFVSPLPPPALLPLLSPILRQRIQVLTSLSTSPGDSWLQLLCWDAEKAEHLQRIVDGADFEPHPVSGEIELPDEMPISYKRIDEETLRAQIVLPDYSLTAIYLWCPEDEQGGGRGWRVAELLPREGPAEDEKTWALSIGDANFQAKDKLMTDALEAAERNEQQPAEDGQQDEDDDDDYWAQYDATPGRTPGVKTPASADASSSLRPAGPSESSYFSQYTGVQPAMDNHDPAEEQPEIGPSSLNGNIVTNFLRQQQMNGSNAREISRTNGYAPGDVPSEEAAAALSHPRPASTSSNSSDAVSKLEQEAESRSTYEVGVKQHIGTSLKSLFRLAKATGMSRTEFQTLVQTELELLNVTDDD</sequence>
<proteinExistence type="predicted"/>
<dbReference type="AlphaFoldDB" id="A0A9W9F290"/>
<keyword evidence="3" id="KW-1185">Reference proteome</keyword>
<accession>A0A9W9F290</accession>
<organism evidence="2 3">
    <name type="scientific">Penicillium alfredii</name>
    <dbReference type="NCBI Taxonomy" id="1506179"/>
    <lineage>
        <taxon>Eukaryota</taxon>
        <taxon>Fungi</taxon>
        <taxon>Dikarya</taxon>
        <taxon>Ascomycota</taxon>
        <taxon>Pezizomycotina</taxon>
        <taxon>Eurotiomycetes</taxon>
        <taxon>Eurotiomycetidae</taxon>
        <taxon>Eurotiales</taxon>
        <taxon>Aspergillaceae</taxon>
        <taxon>Penicillium</taxon>
    </lineage>
</organism>
<feature type="compositionally biased region" description="Acidic residues" evidence="1">
    <location>
        <begin position="191"/>
        <end position="201"/>
    </location>
</feature>
<dbReference type="Proteomes" id="UP001141434">
    <property type="component" value="Unassembled WGS sequence"/>
</dbReference>
<dbReference type="GeneID" id="81396731"/>
<reference evidence="2" key="1">
    <citation type="submission" date="2022-11" db="EMBL/GenBank/DDBJ databases">
        <authorList>
            <person name="Petersen C."/>
        </authorList>
    </citation>
    <scope>NUCLEOTIDE SEQUENCE</scope>
    <source>
        <strain evidence="2">IBT 34128</strain>
    </source>
</reference>
<dbReference type="OrthoDB" id="5578001at2759"/>
<comment type="caution">
    <text evidence="2">The sequence shown here is derived from an EMBL/GenBank/DDBJ whole genome shotgun (WGS) entry which is preliminary data.</text>
</comment>
<feature type="compositionally biased region" description="Polar residues" evidence="1">
    <location>
        <begin position="263"/>
        <end position="291"/>
    </location>
</feature>
<gene>
    <name evidence="2" type="ORF">NUU61_007037</name>
</gene>
<protein>
    <submittedName>
        <fullName evidence="2">Uncharacterized protein</fullName>
    </submittedName>
</protein>
<feature type="compositionally biased region" description="Basic and acidic residues" evidence="1">
    <location>
        <begin position="324"/>
        <end position="334"/>
    </location>
</feature>
<feature type="compositionally biased region" description="Polar residues" evidence="1">
    <location>
        <begin position="222"/>
        <end position="243"/>
    </location>
</feature>
<dbReference type="RefSeq" id="XP_056510362.1">
    <property type="nucleotide sequence ID" value="XM_056657562.1"/>
</dbReference>
<feature type="compositionally biased region" description="Low complexity" evidence="1">
    <location>
        <begin position="308"/>
        <end position="323"/>
    </location>
</feature>
<reference evidence="2" key="2">
    <citation type="journal article" date="2023" name="IMA Fungus">
        <title>Comparative genomic study of the Penicillium genus elucidates a diverse pangenome and 15 lateral gene transfer events.</title>
        <authorList>
            <person name="Petersen C."/>
            <person name="Sorensen T."/>
            <person name="Nielsen M.R."/>
            <person name="Sondergaard T.E."/>
            <person name="Sorensen J.L."/>
            <person name="Fitzpatrick D.A."/>
            <person name="Frisvad J.C."/>
            <person name="Nielsen K.L."/>
        </authorList>
    </citation>
    <scope>NUCLEOTIDE SEQUENCE</scope>
    <source>
        <strain evidence="2">IBT 34128</strain>
    </source>
</reference>